<dbReference type="AlphaFoldDB" id="K0R642"/>
<dbReference type="Proteomes" id="UP000266841">
    <property type="component" value="Unassembled WGS sequence"/>
</dbReference>
<reference evidence="1 2" key="1">
    <citation type="journal article" date="2012" name="Genome Biol.">
        <title>Genome and low-iron response of an oceanic diatom adapted to chronic iron limitation.</title>
        <authorList>
            <person name="Lommer M."/>
            <person name="Specht M."/>
            <person name="Roy A.S."/>
            <person name="Kraemer L."/>
            <person name="Andreson R."/>
            <person name="Gutowska M.A."/>
            <person name="Wolf J."/>
            <person name="Bergner S.V."/>
            <person name="Schilhabel M.B."/>
            <person name="Klostermeier U.C."/>
            <person name="Beiko R.G."/>
            <person name="Rosenstiel P."/>
            <person name="Hippler M."/>
            <person name="Laroche J."/>
        </authorList>
    </citation>
    <scope>NUCLEOTIDE SEQUENCE [LARGE SCALE GENOMIC DNA]</scope>
    <source>
        <strain evidence="1 2">CCMP1005</strain>
    </source>
</reference>
<comment type="caution">
    <text evidence="1">The sequence shown here is derived from an EMBL/GenBank/DDBJ whole genome shotgun (WGS) entry which is preliminary data.</text>
</comment>
<gene>
    <name evidence="1" type="ORF">THAOC_37414</name>
</gene>
<evidence type="ECO:0000313" key="2">
    <source>
        <dbReference type="Proteomes" id="UP000266841"/>
    </source>
</evidence>
<organism evidence="1 2">
    <name type="scientific">Thalassiosira oceanica</name>
    <name type="common">Marine diatom</name>
    <dbReference type="NCBI Taxonomy" id="159749"/>
    <lineage>
        <taxon>Eukaryota</taxon>
        <taxon>Sar</taxon>
        <taxon>Stramenopiles</taxon>
        <taxon>Ochrophyta</taxon>
        <taxon>Bacillariophyta</taxon>
        <taxon>Coscinodiscophyceae</taxon>
        <taxon>Thalassiosirophycidae</taxon>
        <taxon>Thalassiosirales</taxon>
        <taxon>Thalassiosiraceae</taxon>
        <taxon>Thalassiosira</taxon>
    </lineage>
</organism>
<protein>
    <submittedName>
        <fullName evidence="1">Uncharacterized protein</fullName>
    </submittedName>
</protein>
<evidence type="ECO:0000313" key="1">
    <source>
        <dbReference type="EMBL" id="EJK44081.1"/>
    </source>
</evidence>
<dbReference type="EMBL" id="AGNL01050202">
    <property type="protein sequence ID" value="EJK44081.1"/>
    <property type="molecule type" value="Genomic_DNA"/>
</dbReference>
<accession>K0R642</accession>
<keyword evidence="2" id="KW-1185">Reference proteome</keyword>
<name>K0R642_THAOC</name>
<sequence length="119" mass="13426">MAAKERQGDNDASSLCPRPRFFPPSRLVALWHRKRMNSPLCFLHCCCSRTGAGVEDEDEDDEAERSFVSSVVGIGMAVIDETHPSENQRANFAANQKRFQLVLTLYVVLEVTPSFPNRR</sequence>
<proteinExistence type="predicted"/>